<feature type="domain" description="PPM-type phosphatase" evidence="1">
    <location>
        <begin position="4"/>
        <end position="255"/>
    </location>
</feature>
<organism evidence="2 3">
    <name type="scientific">Sutcliffiella tianshenii</name>
    <dbReference type="NCBI Taxonomy" id="1463404"/>
    <lineage>
        <taxon>Bacteria</taxon>
        <taxon>Bacillati</taxon>
        <taxon>Bacillota</taxon>
        <taxon>Bacilli</taxon>
        <taxon>Bacillales</taxon>
        <taxon>Bacillaceae</taxon>
        <taxon>Sutcliffiella</taxon>
    </lineage>
</organism>
<evidence type="ECO:0000259" key="1">
    <source>
        <dbReference type="PROSITE" id="PS51746"/>
    </source>
</evidence>
<dbReference type="PROSITE" id="PS51746">
    <property type="entry name" value="PPM_2"/>
    <property type="match status" value="1"/>
</dbReference>
<dbReference type="InterPro" id="IPR036457">
    <property type="entry name" value="PPM-type-like_dom_sf"/>
</dbReference>
<dbReference type="CDD" id="cd00143">
    <property type="entry name" value="PP2Cc"/>
    <property type="match status" value="1"/>
</dbReference>
<dbReference type="PANTHER" id="PTHR47992">
    <property type="entry name" value="PROTEIN PHOSPHATASE"/>
    <property type="match status" value="1"/>
</dbReference>
<evidence type="ECO:0000313" key="2">
    <source>
        <dbReference type="EMBL" id="MBM7618441.1"/>
    </source>
</evidence>
<dbReference type="Pfam" id="PF13672">
    <property type="entry name" value="PP2C_2"/>
    <property type="match status" value="1"/>
</dbReference>
<name>A0ABS2NUW7_9BACI</name>
<reference evidence="2 3" key="1">
    <citation type="submission" date="2021-01" db="EMBL/GenBank/DDBJ databases">
        <title>Genomic Encyclopedia of Type Strains, Phase IV (KMG-IV): sequencing the most valuable type-strain genomes for metagenomic binning, comparative biology and taxonomic classification.</title>
        <authorList>
            <person name="Goeker M."/>
        </authorList>
    </citation>
    <scope>NUCLEOTIDE SEQUENCE [LARGE SCALE GENOMIC DNA]</scope>
    <source>
        <strain evidence="2 3">DSM 25879</strain>
    </source>
</reference>
<sequence>MAFLTAYHTDKGIKKKTNQDALLLKSARTPRGQVGFFVICDGMGGLTQGELASATVVEHLSEWFDHELPGLLERETQETELSIRLEQVINEVNRKILNHGEGSNVQLGTTLTALLMVYSSYILVQIGDSRAYMLNDDTLTQLTKDQTLVQRELEKGNITEDQARVDPRRNVLLQCVGATKELKPVVSTGTVESGSGFLLCSDGFYHEMTDGEIVASLKPAVISNENALQDTVKDLVEKVKARKEKDNISVIFTQVT</sequence>
<dbReference type="SMART" id="SM00332">
    <property type="entry name" value="PP2Cc"/>
    <property type="match status" value="1"/>
</dbReference>
<dbReference type="InterPro" id="IPR015655">
    <property type="entry name" value="PP2C"/>
</dbReference>
<protein>
    <submittedName>
        <fullName evidence="2">Serine/threonine protein phosphatase PrpC</fullName>
    </submittedName>
</protein>
<comment type="caution">
    <text evidence="2">The sequence shown here is derived from an EMBL/GenBank/DDBJ whole genome shotgun (WGS) entry which is preliminary data.</text>
</comment>
<dbReference type="SUPFAM" id="SSF81606">
    <property type="entry name" value="PP2C-like"/>
    <property type="match status" value="1"/>
</dbReference>
<proteinExistence type="predicted"/>
<dbReference type="RefSeq" id="WP_204412715.1">
    <property type="nucleotide sequence ID" value="NZ_JAFBED010000001.1"/>
</dbReference>
<gene>
    <name evidence="2" type="ORF">JOC95_000283</name>
</gene>
<evidence type="ECO:0000313" key="3">
    <source>
        <dbReference type="Proteomes" id="UP000737402"/>
    </source>
</evidence>
<keyword evidence="3" id="KW-1185">Reference proteome</keyword>
<dbReference type="Proteomes" id="UP000737402">
    <property type="component" value="Unassembled WGS sequence"/>
</dbReference>
<accession>A0ABS2NUW7</accession>
<dbReference type="InterPro" id="IPR001932">
    <property type="entry name" value="PPM-type_phosphatase-like_dom"/>
</dbReference>
<dbReference type="Gene3D" id="3.60.40.10">
    <property type="entry name" value="PPM-type phosphatase domain"/>
    <property type="match status" value="1"/>
</dbReference>
<dbReference type="SMART" id="SM00331">
    <property type="entry name" value="PP2C_SIG"/>
    <property type="match status" value="1"/>
</dbReference>
<dbReference type="EMBL" id="JAFBED010000001">
    <property type="protein sequence ID" value="MBM7618441.1"/>
    <property type="molecule type" value="Genomic_DNA"/>
</dbReference>